<keyword evidence="5 10" id="KW-0552">Olfaction</keyword>
<keyword evidence="4 10" id="KW-0812">Transmembrane</keyword>
<dbReference type="Proteomes" id="UP000002358">
    <property type="component" value="Chromosome 5"/>
</dbReference>
<dbReference type="AlphaFoldDB" id="A0A7M6UVU4"/>
<keyword evidence="7 10" id="KW-0472">Membrane</keyword>
<feature type="transmembrane region" description="Helical" evidence="10">
    <location>
        <begin position="282"/>
        <end position="303"/>
    </location>
</feature>
<dbReference type="FunCoup" id="A0A7M6UVU4">
    <property type="interactions" value="123"/>
</dbReference>
<keyword evidence="9 10" id="KW-0807">Transducer</keyword>
<name>A0A7M6UVU4_NASVI</name>
<dbReference type="InterPro" id="IPR004117">
    <property type="entry name" value="7tm6_olfct_rcpt"/>
</dbReference>
<dbReference type="PANTHER" id="PTHR21137:SF35">
    <property type="entry name" value="ODORANT RECEPTOR 19A-RELATED"/>
    <property type="match status" value="1"/>
</dbReference>
<dbReference type="GO" id="GO:0007165">
    <property type="term" value="P:signal transduction"/>
    <property type="evidence" value="ECO:0007669"/>
    <property type="project" value="UniProtKB-KW"/>
</dbReference>
<evidence type="ECO:0000256" key="8">
    <source>
        <dbReference type="ARBA" id="ARBA00023170"/>
    </source>
</evidence>
<comment type="similarity">
    <text evidence="10">Belongs to the insect chemoreceptor superfamily. Heteromeric odorant receptor channel (TC 1.A.69) family.</text>
</comment>
<feature type="transmembrane region" description="Helical" evidence="10">
    <location>
        <begin position="57"/>
        <end position="75"/>
    </location>
</feature>
<evidence type="ECO:0000256" key="4">
    <source>
        <dbReference type="ARBA" id="ARBA00022692"/>
    </source>
</evidence>
<dbReference type="GO" id="GO:0004984">
    <property type="term" value="F:olfactory receptor activity"/>
    <property type="evidence" value="ECO:0007669"/>
    <property type="project" value="InterPro"/>
</dbReference>
<feature type="transmembrane region" description="Helical" evidence="10">
    <location>
        <begin position="81"/>
        <end position="100"/>
    </location>
</feature>
<organism evidence="11 12">
    <name type="scientific">Nasonia vitripennis</name>
    <name type="common">Parasitic wasp</name>
    <dbReference type="NCBI Taxonomy" id="7425"/>
    <lineage>
        <taxon>Eukaryota</taxon>
        <taxon>Metazoa</taxon>
        <taxon>Ecdysozoa</taxon>
        <taxon>Arthropoda</taxon>
        <taxon>Hexapoda</taxon>
        <taxon>Insecta</taxon>
        <taxon>Pterygota</taxon>
        <taxon>Neoptera</taxon>
        <taxon>Endopterygota</taxon>
        <taxon>Hymenoptera</taxon>
        <taxon>Apocrita</taxon>
        <taxon>Proctotrupomorpha</taxon>
        <taxon>Chalcidoidea</taxon>
        <taxon>Pteromalidae</taxon>
        <taxon>Pteromalinae</taxon>
        <taxon>Nasonia</taxon>
    </lineage>
</organism>
<comment type="subcellular location">
    <subcellularLocation>
        <location evidence="1 10">Cell membrane</location>
        <topology evidence="1 10">Multi-pass membrane protein</topology>
    </subcellularLocation>
</comment>
<dbReference type="OrthoDB" id="6597368at2759"/>
<sequence>MLRTEELLANSRANERRNERVGIEDQVFPATFLLLKAAGVWTPTTLKLRSQYMCYRIYSAFCFISVLALVVTVSIENVVSSNASILESWYMLVIFSHGLLKIKNLQWRRVKVIHLLKECIMNERWSIARNQDERAIINESKRAEKFITHLWLSLLLVNGLGNALNPLIHENPNNSLIFECYSPCDRSLPSCFWTAYAYQLFGYAISSTVHVGCDCLIFNFIERINAHTMIFIDRLQKLPSRVVEGKNEGCLDASRHEARLLKECIQDHRRIYESVEELNNTFYEVVTIQFLTTISIVCTNIYFLSKQELFSADFIGVLVFLVCVLTQNFIFCWYGYKLSESSSYIVNAIFNMDWLVLNKRSKGLLLFAMMSASNEIKIFHNALVNLSPETFLQFVKMSYSAFNLLQQSN</sequence>
<keyword evidence="6 10" id="KW-1133">Transmembrane helix</keyword>
<dbReference type="GeneID" id="100463095"/>
<accession>A0A7M6UVU4</accession>
<dbReference type="GO" id="GO:0005549">
    <property type="term" value="F:odorant binding"/>
    <property type="evidence" value="ECO:0007669"/>
    <property type="project" value="InterPro"/>
</dbReference>
<evidence type="ECO:0000256" key="10">
    <source>
        <dbReference type="RuleBase" id="RU351113"/>
    </source>
</evidence>
<evidence type="ECO:0000256" key="6">
    <source>
        <dbReference type="ARBA" id="ARBA00022989"/>
    </source>
</evidence>
<evidence type="ECO:0000313" key="11">
    <source>
        <dbReference type="EnsemblMetazoa" id="NP_001177528"/>
    </source>
</evidence>
<dbReference type="Pfam" id="PF02949">
    <property type="entry name" value="7tm_6"/>
    <property type="match status" value="1"/>
</dbReference>
<feature type="transmembrane region" description="Helical" evidence="10">
    <location>
        <begin position="150"/>
        <end position="168"/>
    </location>
</feature>
<keyword evidence="2" id="KW-1003">Cell membrane</keyword>
<protein>
    <recommendedName>
        <fullName evidence="10">Odorant receptor</fullName>
    </recommendedName>
</protein>
<reference evidence="11" key="1">
    <citation type="submission" date="2021-01" db="UniProtKB">
        <authorList>
            <consortium name="EnsemblMetazoa"/>
        </authorList>
    </citation>
    <scope>IDENTIFICATION</scope>
</reference>
<dbReference type="EnsemblMetazoa" id="NM_001190599">
    <property type="protein sequence ID" value="NP_001177528"/>
    <property type="gene ID" value="GeneID_100463095"/>
</dbReference>
<evidence type="ECO:0000313" key="12">
    <source>
        <dbReference type="Proteomes" id="UP000002358"/>
    </source>
</evidence>
<dbReference type="SMR" id="A0A7M6UVU4"/>
<evidence type="ECO:0000256" key="1">
    <source>
        <dbReference type="ARBA" id="ARBA00004651"/>
    </source>
</evidence>
<feature type="transmembrane region" description="Helical" evidence="10">
    <location>
        <begin position="315"/>
        <end position="336"/>
    </location>
</feature>
<dbReference type="CTD" id="23687639"/>
<evidence type="ECO:0000256" key="2">
    <source>
        <dbReference type="ARBA" id="ARBA00022475"/>
    </source>
</evidence>
<keyword evidence="8 10" id="KW-0675">Receptor</keyword>
<dbReference type="KEGG" id="nvi:100463095"/>
<keyword evidence="12" id="KW-1185">Reference proteome</keyword>
<dbReference type="PANTHER" id="PTHR21137">
    <property type="entry name" value="ODORANT RECEPTOR"/>
    <property type="match status" value="1"/>
</dbReference>
<evidence type="ECO:0000256" key="3">
    <source>
        <dbReference type="ARBA" id="ARBA00022606"/>
    </source>
</evidence>
<keyword evidence="3 10" id="KW-0716">Sensory transduction</keyword>
<dbReference type="InParanoid" id="A0A7M6UVU4"/>
<evidence type="ECO:0000256" key="7">
    <source>
        <dbReference type="ARBA" id="ARBA00023136"/>
    </source>
</evidence>
<evidence type="ECO:0000256" key="5">
    <source>
        <dbReference type="ARBA" id="ARBA00022725"/>
    </source>
</evidence>
<evidence type="ECO:0000256" key="9">
    <source>
        <dbReference type="ARBA" id="ARBA00023224"/>
    </source>
</evidence>
<proteinExistence type="inferred from homology"/>
<dbReference type="RefSeq" id="NP_001177528.1">
    <property type="nucleotide sequence ID" value="NM_001190599.1"/>
</dbReference>
<dbReference type="GO" id="GO:0005886">
    <property type="term" value="C:plasma membrane"/>
    <property type="evidence" value="ECO:0007669"/>
    <property type="project" value="UniProtKB-SubCell"/>
</dbReference>
<comment type="caution">
    <text evidence="10">Lacks conserved residue(s) required for the propagation of feature annotation.</text>
</comment>